<organism evidence="1 2">
    <name type="scientific">Dermacoccus nishinomiyaensis</name>
    <dbReference type="NCBI Taxonomy" id="1274"/>
    <lineage>
        <taxon>Bacteria</taxon>
        <taxon>Bacillati</taxon>
        <taxon>Actinomycetota</taxon>
        <taxon>Actinomycetes</taxon>
        <taxon>Micrococcales</taxon>
        <taxon>Dermacoccaceae</taxon>
        <taxon>Dermacoccus</taxon>
    </lineage>
</organism>
<sequence>MIASLADRQRQEVLGFDPVGGLELSGLLPNEKALVEGAVMIRTEQDSVVETGRAAMGIVDDVSCLQQRNGREAAVGASIWLVPQEKGTEGALMPTNQTCRHHVATFDIRTLRRGVLRGERTLLGVSEVF</sequence>
<dbReference type="KEGG" id="dni:HX89_01090"/>
<evidence type="ECO:0000313" key="2">
    <source>
        <dbReference type="Proteomes" id="UP000027986"/>
    </source>
</evidence>
<dbReference type="AlphaFoldDB" id="A0A075JC16"/>
<protein>
    <submittedName>
        <fullName evidence="1">Uncharacterized protein</fullName>
    </submittedName>
</protein>
<name>A0A075JC16_9MICO</name>
<dbReference type="HOGENOM" id="CLU_1945241_0_0_11"/>
<accession>A0A075JC16</accession>
<dbReference type="EMBL" id="CP008889">
    <property type="protein sequence ID" value="AIF39816.1"/>
    <property type="molecule type" value="Genomic_DNA"/>
</dbReference>
<keyword evidence="2" id="KW-1185">Reference proteome</keyword>
<reference evidence="1 2" key="1">
    <citation type="submission" date="2014-07" db="EMBL/GenBank/DDBJ databases">
        <title>Genome Sequencing of Dermacoccus nishinomiyaensis.</title>
        <authorList>
            <person name="Hong K.W."/>
            <person name="Chan K.G."/>
        </authorList>
    </citation>
    <scope>NUCLEOTIDE SEQUENCE [LARGE SCALE GENOMIC DNA]</scope>
    <source>
        <strain evidence="1 2">M25</strain>
    </source>
</reference>
<proteinExistence type="predicted"/>
<dbReference type="Proteomes" id="UP000027986">
    <property type="component" value="Chromosome"/>
</dbReference>
<gene>
    <name evidence="1" type="ORF">HX89_01090</name>
</gene>
<evidence type="ECO:0000313" key="1">
    <source>
        <dbReference type="EMBL" id="AIF39816.1"/>
    </source>
</evidence>